<accession>A0A6J7CMR8</accession>
<protein>
    <submittedName>
        <fullName evidence="2">Unannotated protein</fullName>
    </submittedName>
</protein>
<dbReference type="AlphaFoldDB" id="A0A6J7CMR8"/>
<dbReference type="Pfam" id="PF04977">
    <property type="entry name" value="DivIC"/>
    <property type="match status" value="1"/>
</dbReference>
<dbReference type="InterPro" id="IPR007060">
    <property type="entry name" value="FtsL/DivIC"/>
</dbReference>
<reference evidence="2" key="1">
    <citation type="submission" date="2020-05" db="EMBL/GenBank/DDBJ databases">
        <authorList>
            <person name="Chiriac C."/>
            <person name="Salcher M."/>
            <person name="Ghai R."/>
            <person name="Kavagutti S V."/>
        </authorList>
    </citation>
    <scope>NUCLEOTIDE SEQUENCE</scope>
</reference>
<keyword evidence="1" id="KW-1133">Transmembrane helix</keyword>
<sequence>MSGRARNGVRQSLDEFIDRELRRSGSVIVGLIIAVVAVVNLWHPVQIWFEQQARIAELDREVTAARATLAEAQADMMRWTDRAYVEAQARERLMFVYPGDISYLVVNDVDVKPAKLDEVLGTVQTTDIDWVDAFVQSFAFAANPEQKSK</sequence>
<name>A0A6J7CMR8_9ZZZZ</name>
<feature type="transmembrane region" description="Helical" evidence="1">
    <location>
        <begin position="21"/>
        <end position="42"/>
    </location>
</feature>
<proteinExistence type="predicted"/>
<keyword evidence="1" id="KW-0812">Transmembrane</keyword>
<evidence type="ECO:0000256" key="1">
    <source>
        <dbReference type="SAM" id="Phobius"/>
    </source>
</evidence>
<evidence type="ECO:0000313" key="2">
    <source>
        <dbReference type="EMBL" id="CAB4859066.1"/>
    </source>
</evidence>
<dbReference type="EMBL" id="CAFBLF010000030">
    <property type="protein sequence ID" value="CAB4859066.1"/>
    <property type="molecule type" value="Genomic_DNA"/>
</dbReference>
<keyword evidence="1" id="KW-0472">Membrane</keyword>
<organism evidence="2">
    <name type="scientific">freshwater metagenome</name>
    <dbReference type="NCBI Taxonomy" id="449393"/>
    <lineage>
        <taxon>unclassified sequences</taxon>
        <taxon>metagenomes</taxon>
        <taxon>ecological metagenomes</taxon>
    </lineage>
</organism>
<gene>
    <name evidence="2" type="ORF">UFOPK3339_00313</name>
</gene>